<evidence type="ECO:0000313" key="1">
    <source>
        <dbReference type="EMBL" id="AEB14878.1"/>
    </source>
</evidence>
<reference evidence="1 2" key="1">
    <citation type="journal article" date="2011" name="Stand. Genomic Sci.">
        <title>Complete genome sequence of Treponema succinifaciens type strain (6091).</title>
        <authorList>
            <person name="Han C."/>
            <person name="Gronow S."/>
            <person name="Teshima H."/>
            <person name="Lapidus A."/>
            <person name="Nolan M."/>
            <person name="Lucas S."/>
            <person name="Hammon N."/>
            <person name="Deshpande S."/>
            <person name="Cheng J.F."/>
            <person name="Zeytun A."/>
            <person name="Tapia R."/>
            <person name="Goodwin L."/>
            <person name="Pitluck S."/>
            <person name="Liolios K."/>
            <person name="Pagani I."/>
            <person name="Ivanova N."/>
            <person name="Mavromatis K."/>
            <person name="Mikhailova N."/>
            <person name="Huntemann M."/>
            <person name="Pati A."/>
            <person name="Chen A."/>
            <person name="Palaniappan K."/>
            <person name="Land M."/>
            <person name="Hauser L."/>
            <person name="Brambilla E.M."/>
            <person name="Rohde M."/>
            <person name="Goker M."/>
            <person name="Woyke T."/>
            <person name="Bristow J."/>
            <person name="Eisen J.A."/>
            <person name="Markowitz V."/>
            <person name="Hugenholtz P."/>
            <person name="Kyrpides N.C."/>
            <person name="Klenk H.P."/>
            <person name="Detter J.C."/>
        </authorList>
    </citation>
    <scope>NUCLEOTIDE SEQUENCE [LARGE SCALE GENOMIC DNA]</scope>
    <source>
        <strain evidence="2">ATCC 33096 / DSM 2489 / 6091</strain>
    </source>
</reference>
<dbReference type="HOGENOM" id="CLU_2653432_0_0_12"/>
<protein>
    <submittedName>
        <fullName evidence="1">Uncharacterized protein</fullName>
    </submittedName>
</protein>
<sequence>MQKLFAENQFYFMNKTYGQYLKDFKLSDYDFSFEKKIISITGIRKRIQKNINLFIKYILPMQQKLLTAEQIKWLTN</sequence>
<dbReference type="RefSeq" id="WP_013702134.1">
    <property type="nucleotide sequence ID" value="NC_015385.1"/>
</dbReference>
<dbReference type="KEGG" id="tsu:Tresu_2005"/>
<evidence type="ECO:0000313" key="2">
    <source>
        <dbReference type="Proteomes" id="UP000006852"/>
    </source>
</evidence>
<dbReference type="Proteomes" id="UP000006852">
    <property type="component" value="Chromosome"/>
</dbReference>
<organism evidence="1 2">
    <name type="scientific">Treponema succinifaciens (strain ATCC 33096 / DSM 2489 / 6091)</name>
    <dbReference type="NCBI Taxonomy" id="869209"/>
    <lineage>
        <taxon>Bacteria</taxon>
        <taxon>Pseudomonadati</taxon>
        <taxon>Spirochaetota</taxon>
        <taxon>Spirochaetia</taxon>
        <taxon>Spirochaetales</taxon>
        <taxon>Treponemataceae</taxon>
        <taxon>Treponema</taxon>
    </lineage>
</organism>
<reference evidence="2" key="2">
    <citation type="submission" date="2011-04" db="EMBL/GenBank/DDBJ databases">
        <title>The complete genome of chromosome of Treponema succinifaciens DSM 2489.</title>
        <authorList>
            <person name="Lucas S."/>
            <person name="Copeland A."/>
            <person name="Lapidus A."/>
            <person name="Bruce D."/>
            <person name="Goodwin L."/>
            <person name="Pitluck S."/>
            <person name="Peters L."/>
            <person name="Kyrpides N."/>
            <person name="Mavromatis K."/>
            <person name="Ivanova N."/>
            <person name="Ovchinnikova G."/>
            <person name="Teshima H."/>
            <person name="Detter J.C."/>
            <person name="Tapia R."/>
            <person name="Han C."/>
            <person name="Land M."/>
            <person name="Hauser L."/>
            <person name="Markowitz V."/>
            <person name="Cheng J.-F."/>
            <person name="Hugenholtz P."/>
            <person name="Woyke T."/>
            <person name="Wu D."/>
            <person name="Gronow S."/>
            <person name="Wellnitz S."/>
            <person name="Brambilla E."/>
            <person name="Klenk H.-P."/>
            <person name="Eisen J.A."/>
        </authorList>
    </citation>
    <scope>NUCLEOTIDE SEQUENCE [LARGE SCALE GENOMIC DNA]</scope>
    <source>
        <strain evidence="2">ATCC 33096 / DSM 2489 / 6091</strain>
    </source>
</reference>
<keyword evidence="2" id="KW-1185">Reference proteome</keyword>
<accession>F2NW23</accession>
<dbReference type="AlphaFoldDB" id="F2NW23"/>
<proteinExistence type="predicted"/>
<name>F2NW23_TRES6</name>
<gene>
    <name evidence="1" type="ordered locus">Tresu_2005</name>
</gene>
<dbReference type="EMBL" id="CP002631">
    <property type="protein sequence ID" value="AEB14878.1"/>
    <property type="molecule type" value="Genomic_DNA"/>
</dbReference>
<dbReference type="GeneID" id="302999128"/>